<gene>
    <name evidence="9" type="ORF">SAMN02745163_01725</name>
</gene>
<dbReference type="AlphaFoldDB" id="A0A1M6I840"/>
<dbReference type="OrthoDB" id="1694171at2"/>
<evidence type="ECO:0000313" key="9">
    <source>
        <dbReference type="EMBL" id="SHJ30612.1"/>
    </source>
</evidence>
<dbReference type="GO" id="GO:0005886">
    <property type="term" value="C:plasma membrane"/>
    <property type="evidence" value="ECO:0007669"/>
    <property type="project" value="UniProtKB-SubCell"/>
</dbReference>
<dbReference type="InterPro" id="IPR050250">
    <property type="entry name" value="Macrolide_Exporter_MacB"/>
</dbReference>
<name>A0A1M6I840_9CLOT</name>
<dbReference type="Pfam" id="PF02687">
    <property type="entry name" value="FtsX"/>
    <property type="match status" value="2"/>
</dbReference>
<dbReference type="PANTHER" id="PTHR30572">
    <property type="entry name" value="MEMBRANE COMPONENT OF TRANSPORTER-RELATED"/>
    <property type="match status" value="1"/>
</dbReference>
<feature type="domain" description="ABC3 transporter permease C-terminal" evidence="8">
    <location>
        <begin position="777"/>
        <end position="892"/>
    </location>
</feature>
<evidence type="ECO:0000313" key="10">
    <source>
        <dbReference type="Proteomes" id="UP000184310"/>
    </source>
</evidence>
<dbReference type="EMBL" id="FQZB01000007">
    <property type="protein sequence ID" value="SHJ30612.1"/>
    <property type="molecule type" value="Genomic_DNA"/>
</dbReference>
<feature type="transmembrane region" description="Helical" evidence="7">
    <location>
        <begin position="777"/>
        <end position="799"/>
    </location>
</feature>
<feature type="domain" description="ABC3 transporter permease C-terminal" evidence="8">
    <location>
        <begin position="298"/>
        <end position="414"/>
    </location>
</feature>
<evidence type="ECO:0000256" key="2">
    <source>
        <dbReference type="ARBA" id="ARBA00022475"/>
    </source>
</evidence>
<evidence type="ECO:0000256" key="7">
    <source>
        <dbReference type="SAM" id="Phobius"/>
    </source>
</evidence>
<feature type="transmembrane region" description="Helical" evidence="7">
    <location>
        <begin position="820"/>
        <end position="839"/>
    </location>
</feature>
<accession>A0A1M6I840</accession>
<keyword evidence="2" id="KW-1003">Cell membrane</keyword>
<dbReference type="GO" id="GO:0022857">
    <property type="term" value="F:transmembrane transporter activity"/>
    <property type="evidence" value="ECO:0007669"/>
    <property type="project" value="TreeGrafter"/>
</dbReference>
<feature type="transmembrane region" description="Helical" evidence="7">
    <location>
        <begin position="384"/>
        <end position="412"/>
    </location>
</feature>
<evidence type="ECO:0000256" key="3">
    <source>
        <dbReference type="ARBA" id="ARBA00022692"/>
    </source>
</evidence>
<feature type="transmembrane region" description="Helical" evidence="7">
    <location>
        <begin position="20"/>
        <end position="40"/>
    </location>
</feature>
<dbReference type="STRING" id="1121302.SAMN02745163_01725"/>
<feature type="transmembrane region" description="Helical" evidence="7">
    <location>
        <begin position="342"/>
        <end position="364"/>
    </location>
</feature>
<feature type="transmembrane region" description="Helical" evidence="7">
    <location>
        <begin position="859"/>
        <end position="883"/>
    </location>
</feature>
<dbReference type="RefSeq" id="WP_072986261.1">
    <property type="nucleotide sequence ID" value="NZ_FQZB01000007.1"/>
</dbReference>
<evidence type="ECO:0000256" key="1">
    <source>
        <dbReference type="ARBA" id="ARBA00004651"/>
    </source>
</evidence>
<dbReference type="InterPro" id="IPR003838">
    <property type="entry name" value="ABC3_permease_C"/>
</dbReference>
<feature type="transmembrane region" description="Helical" evidence="7">
    <location>
        <begin position="472"/>
        <end position="493"/>
    </location>
</feature>
<keyword evidence="3 7" id="KW-0812">Transmembrane</keyword>
<sequence length="901" mass="102899">MRGYLELANRNLIRHKKNTLVCIIGIIIGTVIMTITSIIYEAENNTLQDSLKKAIGFYDVRFENLNKEQVEKLKKDKRVSNTAIYKKVGVSEIEGRNIKQYCDVLALGEDAYNKVFNLDIIAGRRPENGNEILMENAVALNMESSVKIGDIVELDILTGKVEANDLNNNYIYNEMKRQMSAVESYKIQSVIEKKEKKKYKLVGIFQSPEEYSNQAINMFTKLNAEDINSMNSLDLFALVNLQVLLPEQRIADDLGIKYIPKTKFTPLPQGNIDSQIKFVDYTSVKKTHGGLGFLGAGIIMFVIGIFIFGVTYNVFNISIAERLRQFGILRAIGATRRQLGMLVFYEAFVECIIGITIGIMLGIINTKGLLFVFSKVLNLDFSYINVSLSLFKLIIIIVIMFFIVMLAAYIALFKDSILSPIQSMSEVTLLNIKNLNETKNYKKVKKIKKMFNIEGELAYKNLSRNEKRNKKCLKSISVSMVIILFFFCQVSFYKVEKVNVMPSSKWDINYLRINSPIFKEDISNLKRIQGVEEVYSNKTTSLGVPIEKNKVNNKVMISFESYMKNFNVPERCYKNYYALNTLFRGVDEKSLDLYKSNLKEGELNYNKLKDNGIIIVNSGTTNQAINRGFNVDYEFYDMENILNVKVGDKLKIPIREKLNNYSDMEKYFNNDTSDFKEFTVLAIVDKDVFLDNMSNRNPKNLTHDVTFITANEVFDKEKIDTTSNLFIKTNKSLNREDILKGIGQVASVHYDSYTDFYSRMVDYNNSVTRSLCWDINFAINILIIVIINIMNTFNANILIRNKEFGALRAIGTTKKQLNNMLLLEVIFLGIVASVFGLIFGSFPACLSQMSMNNFNKSTFSMIVIITCLTIIALIIICVLSTLIPLRKLKNLSIVDNIRNEE</sequence>
<dbReference type="Proteomes" id="UP000184310">
    <property type="component" value="Unassembled WGS sequence"/>
</dbReference>
<protein>
    <submittedName>
        <fullName evidence="9">MacB-like core domain-containing protein</fullName>
    </submittedName>
</protein>
<proteinExistence type="inferred from homology"/>
<evidence type="ECO:0000256" key="6">
    <source>
        <dbReference type="ARBA" id="ARBA00038076"/>
    </source>
</evidence>
<organism evidence="9 10">
    <name type="scientific">Clostridium cavendishii DSM 21758</name>
    <dbReference type="NCBI Taxonomy" id="1121302"/>
    <lineage>
        <taxon>Bacteria</taxon>
        <taxon>Bacillati</taxon>
        <taxon>Bacillota</taxon>
        <taxon>Clostridia</taxon>
        <taxon>Eubacteriales</taxon>
        <taxon>Clostridiaceae</taxon>
        <taxon>Clostridium</taxon>
    </lineage>
</organism>
<reference evidence="9 10" key="1">
    <citation type="submission" date="2016-11" db="EMBL/GenBank/DDBJ databases">
        <authorList>
            <person name="Jaros S."/>
            <person name="Januszkiewicz K."/>
            <person name="Wedrychowicz H."/>
        </authorList>
    </citation>
    <scope>NUCLEOTIDE SEQUENCE [LARGE SCALE GENOMIC DNA]</scope>
    <source>
        <strain evidence="9 10">DSM 21758</strain>
    </source>
</reference>
<evidence type="ECO:0000256" key="5">
    <source>
        <dbReference type="ARBA" id="ARBA00023136"/>
    </source>
</evidence>
<comment type="similarity">
    <text evidence="6">Belongs to the ABC-4 integral membrane protein family.</text>
</comment>
<feature type="transmembrane region" description="Helical" evidence="7">
    <location>
        <begin position="291"/>
        <end position="315"/>
    </location>
</feature>
<dbReference type="PANTHER" id="PTHR30572:SF4">
    <property type="entry name" value="ABC TRANSPORTER PERMEASE YTRF"/>
    <property type="match status" value="1"/>
</dbReference>
<evidence type="ECO:0000256" key="4">
    <source>
        <dbReference type="ARBA" id="ARBA00022989"/>
    </source>
</evidence>
<keyword evidence="4 7" id="KW-1133">Transmembrane helix</keyword>
<comment type="subcellular location">
    <subcellularLocation>
        <location evidence="1">Cell membrane</location>
        <topology evidence="1">Multi-pass membrane protein</topology>
    </subcellularLocation>
</comment>
<keyword evidence="10" id="KW-1185">Reference proteome</keyword>
<evidence type="ECO:0000259" key="8">
    <source>
        <dbReference type="Pfam" id="PF02687"/>
    </source>
</evidence>
<keyword evidence="5 7" id="KW-0472">Membrane</keyword>